<evidence type="ECO:0000256" key="2">
    <source>
        <dbReference type="ARBA" id="ARBA00023315"/>
    </source>
</evidence>
<evidence type="ECO:0000313" key="5">
    <source>
        <dbReference type="Proteomes" id="UP000277671"/>
    </source>
</evidence>
<keyword evidence="2" id="KW-0012">Acyltransferase</keyword>
<dbReference type="PANTHER" id="PTHR43877">
    <property type="entry name" value="AMINOALKYLPHOSPHONATE N-ACETYLTRANSFERASE-RELATED-RELATED"/>
    <property type="match status" value="1"/>
</dbReference>
<gene>
    <name evidence="4" type="ORF">BDK92_2551</name>
</gene>
<organism evidence="4 5">
    <name type="scientific">Micromonospora pisi</name>
    <dbReference type="NCBI Taxonomy" id="589240"/>
    <lineage>
        <taxon>Bacteria</taxon>
        <taxon>Bacillati</taxon>
        <taxon>Actinomycetota</taxon>
        <taxon>Actinomycetes</taxon>
        <taxon>Micromonosporales</taxon>
        <taxon>Micromonosporaceae</taxon>
        <taxon>Micromonospora</taxon>
    </lineage>
</organism>
<dbReference type="CDD" id="cd04301">
    <property type="entry name" value="NAT_SF"/>
    <property type="match status" value="1"/>
</dbReference>
<dbReference type="Proteomes" id="UP000277671">
    <property type="component" value="Unassembled WGS sequence"/>
</dbReference>
<protein>
    <submittedName>
        <fullName evidence="4">Ribosomal protein S18 acetylase RimI-like enzyme</fullName>
    </submittedName>
</protein>
<evidence type="ECO:0000313" key="4">
    <source>
        <dbReference type="EMBL" id="RKR88243.1"/>
    </source>
</evidence>
<dbReference type="InterPro" id="IPR050832">
    <property type="entry name" value="Bact_Acetyltransf"/>
</dbReference>
<dbReference type="Gene3D" id="3.40.630.30">
    <property type="match status" value="1"/>
</dbReference>
<dbReference type="AlphaFoldDB" id="A0A495JH83"/>
<feature type="domain" description="N-acetyltransferase" evidence="3">
    <location>
        <begin position="4"/>
        <end position="164"/>
    </location>
</feature>
<keyword evidence="4" id="KW-0687">Ribonucleoprotein</keyword>
<dbReference type="OrthoDB" id="273614at2"/>
<evidence type="ECO:0000256" key="1">
    <source>
        <dbReference type="ARBA" id="ARBA00022679"/>
    </source>
</evidence>
<reference evidence="4 5" key="1">
    <citation type="submission" date="2018-10" db="EMBL/GenBank/DDBJ databases">
        <title>Sequencing the genomes of 1000 actinobacteria strains.</title>
        <authorList>
            <person name="Klenk H.-P."/>
        </authorList>
    </citation>
    <scope>NUCLEOTIDE SEQUENCE [LARGE SCALE GENOMIC DNA]</scope>
    <source>
        <strain evidence="4 5">DSM 45175</strain>
    </source>
</reference>
<proteinExistence type="predicted"/>
<dbReference type="EMBL" id="RBKT01000001">
    <property type="protein sequence ID" value="RKR88243.1"/>
    <property type="molecule type" value="Genomic_DNA"/>
</dbReference>
<evidence type="ECO:0000259" key="3">
    <source>
        <dbReference type="PROSITE" id="PS51186"/>
    </source>
</evidence>
<name>A0A495JH83_9ACTN</name>
<keyword evidence="5" id="KW-1185">Reference proteome</keyword>
<dbReference type="Pfam" id="PF00583">
    <property type="entry name" value="Acetyltransf_1"/>
    <property type="match status" value="1"/>
</dbReference>
<dbReference type="InterPro" id="IPR016181">
    <property type="entry name" value="Acyl_CoA_acyltransferase"/>
</dbReference>
<dbReference type="GO" id="GO:0016747">
    <property type="term" value="F:acyltransferase activity, transferring groups other than amino-acyl groups"/>
    <property type="evidence" value="ECO:0007669"/>
    <property type="project" value="InterPro"/>
</dbReference>
<comment type="caution">
    <text evidence="4">The sequence shown here is derived from an EMBL/GenBank/DDBJ whole genome shotgun (WGS) entry which is preliminary data.</text>
</comment>
<keyword evidence="1" id="KW-0808">Transferase</keyword>
<accession>A0A495JH83</accession>
<dbReference type="RefSeq" id="WP_121156878.1">
    <property type="nucleotide sequence ID" value="NZ_RBKT01000001.1"/>
</dbReference>
<sequence length="176" mass="18179">MSGPLVRPAVPAEFPAIARLTVAAYEAGGQLHSAGGYADTLKDVAGRASAGELLVAVDPATGDVVGSVVFVLPGTRFAEISRDGEAEFRMLAVDPTAQGRGVGEALARACVDRAAELGLGAVAICVRDFVENAQRLYARLGFVRTPERDWSPGPGIRLLALRLDLVTAPSVVPAAS</sequence>
<dbReference type="GO" id="GO:0005840">
    <property type="term" value="C:ribosome"/>
    <property type="evidence" value="ECO:0007669"/>
    <property type="project" value="UniProtKB-KW"/>
</dbReference>
<dbReference type="InterPro" id="IPR000182">
    <property type="entry name" value="GNAT_dom"/>
</dbReference>
<dbReference type="PROSITE" id="PS51186">
    <property type="entry name" value="GNAT"/>
    <property type="match status" value="1"/>
</dbReference>
<keyword evidence="4" id="KW-0689">Ribosomal protein</keyword>
<dbReference type="SUPFAM" id="SSF55729">
    <property type="entry name" value="Acyl-CoA N-acyltransferases (Nat)"/>
    <property type="match status" value="1"/>
</dbReference>